<dbReference type="SUPFAM" id="SSF82714">
    <property type="entry name" value="Multidrug efflux transporter AcrB TolC docking domain, DN and DC subdomains"/>
    <property type="match status" value="1"/>
</dbReference>
<keyword evidence="1" id="KW-0812">Transmembrane</keyword>
<dbReference type="PANTHER" id="PTHR32063:SF18">
    <property type="entry name" value="CATION EFFLUX SYSTEM PROTEIN"/>
    <property type="match status" value="1"/>
</dbReference>
<feature type="non-terminal residue" evidence="2">
    <location>
        <position position="334"/>
    </location>
</feature>
<dbReference type="GO" id="GO:0042910">
    <property type="term" value="F:xenobiotic transmembrane transporter activity"/>
    <property type="evidence" value="ECO:0007669"/>
    <property type="project" value="TreeGrafter"/>
</dbReference>
<dbReference type="Pfam" id="PF00873">
    <property type="entry name" value="ACR_tran"/>
    <property type="match status" value="1"/>
</dbReference>
<protein>
    <submittedName>
        <fullName evidence="2">Putative RND efflux transporter</fullName>
    </submittedName>
</protein>
<dbReference type="EMBL" id="AESD01000131">
    <property type="protein sequence ID" value="EHJ14524.1"/>
    <property type="molecule type" value="Genomic_DNA"/>
</dbReference>
<evidence type="ECO:0000313" key="2">
    <source>
        <dbReference type="EMBL" id="EHJ14524.1"/>
    </source>
</evidence>
<evidence type="ECO:0000313" key="3">
    <source>
        <dbReference type="Proteomes" id="UP000003477"/>
    </source>
</evidence>
<organism evidence="2 3">
    <name type="scientific">Crocosphaera watsonii WH 0003</name>
    <dbReference type="NCBI Taxonomy" id="423471"/>
    <lineage>
        <taxon>Bacteria</taxon>
        <taxon>Bacillati</taxon>
        <taxon>Cyanobacteriota</taxon>
        <taxon>Cyanophyceae</taxon>
        <taxon>Oscillatoriophycideae</taxon>
        <taxon>Chroococcales</taxon>
        <taxon>Aphanothecaceae</taxon>
        <taxon>Crocosphaera</taxon>
    </lineage>
</organism>
<proteinExistence type="predicted"/>
<dbReference type="Proteomes" id="UP000003477">
    <property type="component" value="Unassembled WGS sequence"/>
</dbReference>
<dbReference type="GO" id="GO:0005886">
    <property type="term" value="C:plasma membrane"/>
    <property type="evidence" value="ECO:0007669"/>
    <property type="project" value="TreeGrafter"/>
</dbReference>
<dbReference type="SUPFAM" id="SSF82693">
    <property type="entry name" value="Multidrug efflux transporter AcrB pore domain, PN1, PN2, PC1 and PC2 subdomains"/>
    <property type="match status" value="2"/>
</dbReference>
<accession>G5IZW2</accession>
<dbReference type="Gene3D" id="3.30.70.1320">
    <property type="entry name" value="Multidrug efflux transporter AcrB pore domain like"/>
    <property type="match status" value="1"/>
</dbReference>
<keyword evidence="1" id="KW-1133">Transmembrane helix</keyword>
<feature type="transmembrane region" description="Helical" evidence="1">
    <location>
        <begin position="303"/>
        <end position="324"/>
    </location>
</feature>
<sequence>MEDPELLSRVATITTFWPGTNAERVESLITEKLEDKLQDIEEIKNLESVSQRGLSLITVELEDSVKEVDPIWSQVRDKLNDAQVNLPKEATEPEFEELKIKAYAMLIGLTWEADNEPNYAILRRRAKMLEDELRSISGTEEAELRGEPDEEILVEINPITLSSLGLTPQQVAQTIDESDAKVASGQLRNLENELLLEVDTELDSLERIKQIPLQSSISSQITRVGDIALVSKGIKQPPSDIAIINGHPAIAIALLVRSNQRIDQWSQQVYQTLDRFQENLPRGLGLNIVFDQTPYVEDRLNSLIINLLLGAGCVFAVTVLMMGWRSALIVGCAL</sequence>
<reference evidence="2 3" key="1">
    <citation type="journal article" date="2011" name="Front. Microbiol.">
        <title>Two Strains of Crocosphaera watsonii with Highly Conserved Genomes are Distinguished by Strain-Specific Features.</title>
        <authorList>
            <person name="Bench S.R."/>
            <person name="Ilikchyan I.N."/>
            <person name="Tripp H.J."/>
            <person name="Zehr J.P."/>
        </authorList>
    </citation>
    <scope>NUCLEOTIDE SEQUENCE [LARGE SCALE GENOMIC DNA]</scope>
    <source>
        <strain evidence="2 3">WH 0003</strain>
    </source>
</reference>
<dbReference type="PANTHER" id="PTHR32063">
    <property type="match status" value="1"/>
</dbReference>
<dbReference type="Gene3D" id="1.20.1640.10">
    <property type="entry name" value="Multidrug efflux transporter AcrB transmembrane domain"/>
    <property type="match status" value="1"/>
</dbReference>
<keyword evidence="1" id="KW-0472">Membrane</keyword>
<dbReference type="Gene3D" id="3.30.2090.10">
    <property type="entry name" value="Multidrug efflux transporter AcrB TolC docking domain, DN and DC subdomains"/>
    <property type="match status" value="1"/>
</dbReference>
<evidence type="ECO:0000256" key="1">
    <source>
        <dbReference type="SAM" id="Phobius"/>
    </source>
</evidence>
<dbReference type="InterPro" id="IPR027463">
    <property type="entry name" value="AcrB_DN_DC_subdom"/>
</dbReference>
<dbReference type="Gene3D" id="3.30.70.1430">
    <property type="entry name" value="Multidrug efflux transporter AcrB pore domain"/>
    <property type="match status" value="1"/>
</dbReference>
<comment type="caution">
    <text evidence="2">The sequence shown here is derived from an EMBL/GenBank/DDBJ whole genome shotgun (WGS) entry which is preliminary data.</text>
</comment>
<gene>
    <name evidence="2" type="ORF">CWATWH0003_0800t1</name>
</gene>
<dbReference type="AlphaFoldDB" id="G5IZW2"/>
<name>G5IZW2_CROWT</name>
<dbReference type="InterPro" id="IPR001036">
    <property type="entry name" value="Acrflvin-R"/>
</dbReference>